<dbReference type="InterPro" id="IPR002401">
    <property type="entry name" value="Cyt_P450_E_grp-I"/>
</dbReference>
<dbReference type="EMBL" id="LUGG01000001">
    <property type="protein sequence ID" value="OBZ79891.1"/>
    <property type="molecule type" value="Genomic_DNA"/>
</dbReference>
<dbReference type="PRINTS" id="PR00463">
    <property type="entry name" value="EP450I"/>
</dbReference>
<accession>A0A1C7MSN9</accession>
<evidence type="ECO:0000256" key="13">
    <source>
        <dbReference type="PIRSR" id="PIRSR602401-1"/>
    </source>
</evidence>
<proteinExistence type="inferred from homology"/>
<sequence length="502" mass="56327">MNLQSLQTASPLLSASLIALLVAAVFYRYFTHYARNPSRLPYPPGPKRRVFVGNLHDLPRGGNEWLKYRDLSEKYGSDIIYLQVLGNSIMAINSVQAANDLLDKKGAIYSDRPRLVMLKELMGWEWNLVLMSYGPRFFVHRRIVQQQFLPSIVAQSCHPVIEKEVRVFLENLLDTPDNFVHHLKSMAGAIIMMITYGHQVSPQGDEYVDLAERVRETGVGAPGNFLVDSLPVLKYIPEWFPGAAFKRYARKGRELSVRMRSAPYSMVKQRIASGTAVPSMVASLLESDLQTEGIDRHELIMNCGGVVYSAGADTTVSALTNFFLAMMLYPEVQQKAHEELDRVFGQDRLPDIRERSSLPYIDGIVKESLRWQPVSPLGVAHTTTEDDQYRGMYIPKGTTVIANIWAMLHDEAVYADPARFNPDRYAQGEPDPARAVFGFGRRICPGRHLADWSIRERTGIEPQVTHGSGLVSVPSPFKCKIFPRSDKAESIIRAQTVLGGSS</sequence>
<dbReference type="InterPro" id="IPR001128">
    <property type="entry name" value="Cyt_P450"/>
</dbReference>
<evidence type="ECO:0000256" key="12">
    <source>
        <dbReference type="ARBA" id="ARBA00023136"/>
    </source>
</evidence>
<dbReference type="GO" id="GO:0020037">
    <property type="term" value="F:heme binding"/>
    <property type="evidence" value="ECO:0007669"/>
    <property type="project" value="InterPro"/>
</dbReference>
<keyword evidence="10 13" id="KW-0408">Iron</keyword>
<dbReference type="Pfam" id="PF00067">
    <property type="entry name" value="p450"/>
    <property type="match status" value="1"/>
</dbReference>
<keyword evidence="7 13" id="KW-0479">Metal-binding</keyword>
<evidence type="ECO:0000256" key="10">
    <source>
        <dbReference type="ARBA" id="ARBA00023004"/>
    </source>
</evidence>
<protein>
    <submittedName>
        <fullName evidence="16">O-methylsterigmatocystin oxidoreductase</fullName>
    </submittedName>
</protein>
<keyword evidence="8 15" id="KW-1133">Transmembrane helix</keyword>
<keyword evidence="9 14" id="KW-0560">Oxidoreductase</keyword>
<dbReference type="AlphaFoldDB" id="A0A1C7MSN9"/>
<dbReference type="SUPFAM" id="SSF48264">
    <property type="entry name" value="Cytochrome P450"/>
    <property type="match status" value="1"/>
</dbReference>
<evidence type="ECO:0000256" key="14">
    <source>
        <dbReference type="RuleBase" id="RU000461"/>
    </source>
</evidence>
<comment type="cofactor">
    <cofactor evidence="1 13">
        <name>heme</name>
        <dbReference type="ChEBI" id="CHEBI:30413"/>
    </cofactor>
</comment>
<evidence type="ECO:0000256" key="8">
    <source>
        <dbReference type="ARBA" id="ARBA00022989"/>
    </source>
</evidence>
<evidence type="ECO:0000256" key="1">
    <source>
        <dbReference type="ARBA" id="ARBA00001971"/>
    </source>
</evidence>
<dbReference type="GO" id="GO:0016020">
    <property type="term" value="C:membrane"/>
    <property type="evidence" value="ECO:0007669"/>
    <property type="project" value="UniProtKB-SubCell"/>
</dbReference>
<reference evidence="16 17" key="1">
    <citation type="submission" date="2016-03" db="EMBL/GenBank/DDBJ databases">
        <title>Whole genome sequencing of Grifola frondosa 9006-11.</title>
        <authorList>
            <person name="Min B."/>
            <person name="Park H."/>
            <person name="Kim J.-G."/>
            <person name="Cho H."/>
            <person name="Oh Y.-L."/>
            <person name="Kong W.-S."/>
            <person name="Choi I.-G."/>
        </authorList>
    </citation>
    <scope>NUCLEOTIDE SEQUENCE [LARGE SCALE GENOMIC DNA]</scope>
    <source>
        <strain evidence="16 17">9006-11</strain>
    </source>
</reference>
<dbReference type="PANTHER" id="PTHR46300:SF7">
    <property type="entry name" value="P450, PUTATIVE (EUROFUNG)-RELATED"/>
    <property type="match status" value="1"/>
</dbReference>
<dbReference type="InterPro" id="IPR017972">
    <property type="entry name" value="Cyt_P450_CS"/>
</dbReference>
<feature type="transmembrane region" description="Helical" evidence="15">
    <location>
        <begin position="12"/>
        <end position="30"/>
    </location>
</feature>
<keyword evidence="12 15" id="KW-0472">Membrane</keyword>
<dbReference type="PANTHER" id="PTHR46300">
    <property type="entry name" value="P450, PUTATIVE (EUROFUNG)-RELATED-RELATED"/>
    <property type="match status" value="1"/>
</dbReference>
<keyword evidence="17" id="KW-1185">Reference proteome</keyword>
<dbReference type="PROSITE" id="PS00086">
    <property type="entry name" value="CYTOCHROME_P450"/>
    <property type="match status" value="1"/>
</dbReference>
<organism evidence="16 17">
    <name type="scientific">Grifola frondosa</name>
    <name type="common">Maitake</name>
    <name type="synonym">Polyporus frondosus</name>
    <dbReference type="NCBI Taxonomy" id="5627"/>
    <lineage>
        <taxon>Eukaryota</taxon>
        <taxon>Fungi</taxon>
        <taxon>Dikarya</taxon>
        <taxon>Basidiomycota</taxon>
        <taxon>Agaricomycotina</taxon>
        <taxon>Agaricomycetes</taxon>
        <taxon>Polyporales</taxon>
        <taxon>Grifolaceae</taxon>
        <taxon>Grifola</taxon>
    </lineage>
</organism>
<dbReference type="CDD" id="cd11065">
    <property type="entry name" value="CYP64-like"/>
    <property type="match status" value="1"/>
</dbReference>
<comment type="caution">
    <text evidence="16">The sequence shown here is derived from an EMBL/GenBank/DDBJ whole genome shotgun (WGS) entry which is preliminary data.</text>
</comment>
<keyword evidence="5 13" id="KW-0349">Heme</keyword>
<feature type="binding site" description="axial binding residue" evidence="13">
    <location>
        <position position="444"/>
    </location>
    <ligand>
        <name>heme</name>
        <dbReference type="ChEBI" id="CHEBI:30413"/>
    </ligand>
    <ligandPart>
        <name>Fe</name>
        <dbReference type="ChEBI" id="CHEBI:18248"/>
    </ligandPart>
</feature>
<dbReference type="PRINTS" id="PR00385">
    <property type="entry name" value="P450"/>
</dbReference>
<evidence type="ECO:0000256" key="4">
    <source>
        <dbReference type="ARBA" id="ARBA00010617"/>
    </source>
</evidence>
<evidence type="ECO:0000256" key="5">
    <source>
        <dbReference type="ARBA" id="ARBA00022617"/>
    </source>
</evidence>
<dbReference type="OMA" id="RLVMIKE"/>
<dbReference type="Proteomes" id="UP000092993">
    <property type="component" value="Unassembled WGS sequence"/>
</dbReference>
<evidence type="ECO:0000313" key="16">
    <source>
        <dbReference type="EMBL" id="OBZ79891.1"/>
    </source>
</evidence>
<dbReference type="STRING" id="5627.A0A1C7MSN9"/>
<evidence type="ECO:0000256" key="6">
    <source>
        <dbReference type="ARBA" id="ARBA00022692"/>
    </source>
</evidence>
<dbReference type="InterPro" id="IPR050364">
    <property type="entry name" value="Cytochrome_P450_fung"/>
</dbReference>
<dbReference type="GO" id="GO:0004497">
    <property type="term" value="F:monooxygenase activity"/>
    <property type="evidence" value="ECO:0007669"/>
    <property type="project" value="UniProtKB-KW"/>
</dbReference>
<evidence type="ECO:0000313" key="17">
    <source>
        <dbReference type="Proteomes" id="UP000092993"/>
    </source>
</evidence>
<evidence type="ECO:0000256" key="9">
    <source>
        <dbReference type="ARBA" id="ARBA00023002"/>
    </source>
</evidence>
<dbReference type="OrthoDB" id="2789670at2759"/>
<comment type="similarity">
    <text evidence="4 14">Belongs to the cytochrome P450 family.</text>
</comment>
<comment type="subcellular location">
    <subcellularLocation>
        <location evidence="2">Membrane</location>
        <topology evidence="2">Single-pass membrane protein</topology>
    </subcellularLocation>
</comment>
<keyword evidence="6 15" id="KW-0812">Transmembrane</keyword>
<name>A0A1C7MSN9_GRIFR</name>
<dbReference type="GO" id="GO:0005506">
    <property type="term" value="F:iron ion binding"/>
    <property type="evidence" value="ECO:0007669"/>
    <property type="project" value="InterPro"/>
</dbReference>
<evidence type="ECO:0000256" key="7">
    <source>
        <dbReference type="ARBA" id="ARBA00022723"/>
    </source>
</evidence>
<dbReference type="Gene3D" id="1.10.630.10">
    <property type="entry name" value="Cytochrome P450"/>
    <property type="match status" value="1"/>
</dbReference>
<comment type="pathway">
    <text evidence="3">Secondary metabolite biosynthesis.</text>
</comment>
<gene>
    <name evidence="16" type="primary">ordA_49</name>
    <name evidence="16" type="ORF">A0H81_00124</name>
</gene>
<evidence type="ECO:0000256" key="3">
    <source>
        <dbReference type="ARBA" id="ARBA00005179"/>
    </source>
</evidence>
<evidence type="ECO:0000256" key="2">
    <source>
        <dbReference type="ARBA" id="ARBA00004167"/>
    </source>
</evidence>
<dbReference type="InterPro" id="IPR036396">
    <property type="entry name" value="Cyt_P450_sf"/>
</dbReference>
<keyword evidence="11 14" id="KW-0503">Monooxygenase</keyword>
<dbReference type="GO" id="GO:0016705">
    <property type="term" value="F:oxidoreductase activity, acting on paired donors, with incorporation or reduction of molecular oxygen"/>
    <property type="evidence" value="ECO:0007669"/>
    <property type="project" value="InterPro"/>
</dbReference>
<evidence type="ECO:0000256" key="15">
    <source>
        <dbReference type="SAM" id="Phobius"/>
    </source>
</evidence>
<evidence type="ECO:0000256" key="11">
    <source>
        <dbReference type="ARBA" id="ARBA00023033"/>
    </source>
</evidence>